<dbReference type="Proteomes" id="UP000016922">
    <property type="component" value="Unassembled WGS sequence"/>
</dbReference>
<feature type="transmembrane region" description="Helical" evidence="2">
    <location>
        <begin position="177"/>
        <end position="192"/>
    </location>
</feature>
<keyword evidence="2" id="KW-0472">Membrane</keyword>
<evidence type="ECO:0008006" key="5">
    <source>
        <dbReference type="Google" id="ProtNLM"/>
    </source>
</evidence>
<dbReference type="AlphaFoldDB" id="S3DFA6"/>
<keyword evidence="4" id="KW-1185">Reference proteome</keyword>
<name>S3DFA6_GLAL2</name>
<dbReference type="OrthoDB" id="3758478at2759"/>
<dbReference type="GeneID" id="19468318"/>
<keyword evidence="2" id="KW-0812">Transmembrane</keyword>
<dbReference type="EMBL" id="KE145352">
    <property type="protein sequence ID" value="EPE37107.1"/>
    <property type="molecule type" value="Genomic_DNA"/>
</dbReference>
<feature type="region of interest" description="Disordered" evidence="1">
    <location>
        <begin position="1"/>
        <end position="22"/>
    </location>
</feature>
<dbReference type="STRING" id="1116229.S3DFA6"/>
<keyword evidence="2" id="KW-1133">Transmembrane helix</keyword>
<reference evidence="3 4" key="1">
    <citation type="journal article" date="2013" name="BMC Genomics">
        <title>Genomics-driven discovery of the pneumocandin biosynthetic gene cluster in the fungus Glarea lozoyensis.</title>
        <authorList>
            <person name="Chen L."/>
            <person name="Yue Q."/>
            <person name="Zhang X."/>
            <person name="Xiang M."/>
            <person name="Wang C."/>
            <person name="Li S."/>
            <person name="Che Y."/>
            <person name="Ortiz-Lopez F.J."/>
            <person name="Bills G.F."/>
            <person name="Liu X."/>
            <person name="An Z."/>
        </authorList>
    </citation>
    <scope>NUCLEOTIDE SEQUENCE [LARGE SCALE GENOMIC DNA]</scope>
    <source>
        <strain evidence="4">ATCC 20868 / MF5171</strain>
    </source>
</reference>
<proteinExistence type="predicted"/>
<organism evidence="3 4">
    <name type="scientific">Glarea lozoyensis (strain ATCC 20868 / MF5171)</name>
    <dbReference type="NCBI Taxonomy" id="1116229"/>
    <lineage>
        <taxon>Eukaryota</taxon>
        <taxon>Fungi</taxon>
        <taxon>Dikarya</taxon>
        <taxon>Ascomycota</taxon>
        <taxon>Pezizomycotina</taxon>
        <taxon>Leotiomycetes</taxon>
        <taxon>Helotiales</taxon>
        <taxon>Helotiaceae</taxon>
        <taxon>Glarea</taxon>
    </lineage>
</organism>
<dbReference type="PANTHER" id="PTHR39598">
    <property type="entry name" value="AUSTINOL SYNTHESIS PROTEIN F-RELATED"/>
    <property type="match status" value="1"/>
</dbReference>
<accession>S3DFA6</accession>
<protein>
    <recommendedName>
        <fullName evidence="5">NTF2-like protein</fullName>
    </recommendedName>
</protein>
<dbReference type="RefSeq" id="XP_008076422.1">
    <property type="nucleotide sequence ID" value="XM_008078231.1"/>
</dbReference>
<dbReference type="Gene3D" id="3.10.450.50">
    <property type="match status" value="1"/>
</dbReference>
<dbReference type="eggNOG" id="ENOG502SRR3">
    <property type="taxonomic scope" value="Eukaryota"/>
</dbReference>
<dbReference type="InterPro" id="IPR050977">
    <property type="entry name" value="Fungal_Meroterpenoid_Isomerase"/>
</dbReference>
<dbReference type="KEGG" id="glz:GLAREA_09270"/>
<feature type="compositionally biased region" description="Polar residues" evidence="1">
    <location>
        <begin position="9"/>
        <end position="20"/>
    </location>
</feature>
<evidence type="ECO:0000313" key="4">
    <source>
        <dbReference type="Proteomes" id="UP000016922"/>
    </source>
</evidence>
<dbReference type="HOGENOM" id="CLU_1402563_0_0_1"/>
<evidence type="ECO:0000313" key="3">
    <source>
        <dbReference type="EMBL" id="EPE37107.1"/>
    </source>
</evidence>
<sequence length="194" mass="21597">MSSTRRNEPQTAAISSTNPSARMKTAQAVLHGYSTLKPEDMLAPLSPTFTHKVLPASLNMPARDLEAFKVHAGRIGSIFSSFKMVPQRMFEDPDRNSVVIYAKMIGELTQLGPWENECFMTMKMSENGEKVEEITEFVDSAKAKLLHEKLSGLGKSNVMRDGKGGFAKSLNLGLDKWLMLGYVLILVMFLYGKF</sequence>
<evidence type="ECO:0000256" key="2">
    <source>
        <dbReference type="SAM" id="Phobius"/>
    </source>
</evidence>
<dbReference type="OMA" id="CTHIFAP"/>
<evidence type="ECO:0000256" key="1">
    <source>
        <dbReference type="SAM" id="MobiDB-lite"/>
    </source>
</evidence>
<gene>
    <name evidence="3" type="ORF">GLAREA_09270</name>
</gene>
<dbReference type="PANTHER" id="PTHR39598:SF1">
    <property type="entry name" value="AUSTINOID BIOSYNTHESIS CLUSTERS PROTEIN F-RELATED"/>
    <property type="match status" value="1"/>
</dbReference>